<protein>
    <submittedName>
        <fullName evidence="4">GNAT family N-acetyltransferase</fullName>
    </submittedName>
</protein>
<comment type="caution">
    <text evidence="4">The sequence shown here is derived from an EMBL/GenBank/DDBJ whole genome shotgun (WGS) entry which is preliminary data.</text>
</comment>
<sequence length="164" mass="17726">MTVCRVAQSDWEVQRAVRLAMLLDVPAAYGSTFERELAMSEKDWRERLAIGAAWLAMDGSLPVGAAKLMPARGDGSGGEVDTHNLVGMWVAAHARGRGVADALVDAVVAEARALGLRRVTLDVEAGNARAIGFYERYGFVRTGRTSTVPHQGTPEFEMELVLAR</sequence>
<dbReference type="CDD" id="cd04301">
    <property type="entry name" value="NAT_SF"/>
    <property type="match status" value="1"/>
</dbReference>
<dbReference type="InterPro" id="IPR016181">
    <property type="entry name" value="Acyl_CoA_acyltransferase"/>
</dbReference>
<proteinExistence type="predicted"/>
<accession>A0A849HMJ6</accession>
<dbReference type="PANTHER" id="PTHR43877">
    <property type="entry name" value="AMINOALKYLPHOSPHONATE N-ACETYLTRANSFERASE-RELATED-RELATED"/>
    <property type="match status" value="1"/>
</dbReference>
<dbReference type="EMBL" id="JABEPQ010000004">
    <property type="protein sequence ID" value="NNM47611.1"/>
    <property type="molecule type" value="Genomic_DNA"/>
</dbReference>
<dbReference type="Pfam" id="PF00583">
    <property type="entry name" value="Acetyltransf_1"/>
    <property type="match status" value="1"/>
</dbReference>
<dbReference type="Proteomes" id="UP000588586">
    <property type="component" value="Unassembled WGS sequence"/>
</dbReference>
<evidence type="ECO:0000313" key="5">
    <source>
        <dbReference type="Proteomes" id="UP000588586"/>
    </source>
</evidence>
<dbReference type="InterPro" id="IPR050832">
    <property type="entry name" value="Bact_Acetyltransf"/>
</dbReference>
<gene>
    <name evidence="4" type="ORF">HJG52_16595</name>
</gene>
<dbReference type="PROSITE" id="PS51186">
    <property type="entry name" value="GNAT"/>
    <property type="match status" value="1"/>
</dbReference>
<keyword evidence="5" id="KW-1185">Reference proteome</keyword>
<feature type="domain" description="N-acetyltransferase" evidence="3">
    <location>
        <begin position="15"/>
        <end position="163"/>
    </location>
</feature>
<dbReference type="PANTHER" id="PTHR43877:SF2">
    <property type="entry name" value="AMINOALKYLPHOSPHONATE N-ACETYLTRANSFERASE-RELATED"/>
    <property type="match status" value="1"/>
</dbReference>
<dbReference type="AlphaFoldDB" id="A0A849HMJ6"/>
<keyword evidence="1 4" id="KW-0808">Transferase</keyword>
<evidence type="ECO:0000259" key="3">
    <source>
        <dbReference type="PROSITE" id="PS51186"/>
    </source>
</evidence>
<dbReference type="GO" id="GO:0016747">
    <property type="term" value="F:acyltransferase activity, transferring groups other than amino-acyl groups"/>
    <property type="evidence" value="ECO:0007669"/>
    <property type="project" value="InterPro"/>
</dbReference>
<dbReference type="InterPro" id="IPR000182">
    <property type="entry name" value="GNAT_dom"/>
</dbReference>
<name>A0A849HMJ6_9MICO</name>
<reference evidence="4 5" key="1">
    <citation type="submission" date="2020-04" db="EMBL/GenBank/DDBJ databases">
        <title>Knoellia sp. isolate from air conditioner.</title>
        <authorList>
            <person name="Chea S."/>
            <person name="Kim D.-U."/>
        </authorList>
    </citation>
    <scope>NUCLEOTIDE SEQUENCE [LARGE SCALE GENOMIC DNA]</scope>
    <source>
        <strain evidence="4 5">DB2414S</strain>
    </source>
</reference>
<evidence type="ECO:0000256" key="2">
    <source>
        <dbReference type="ARBA" id="ARBA00023315"/>
    </source>
</evidence>
<keyword evidence="2" id="KW-0012">Acyltransferase</keyword>
<dbReference type="SUPFAM" id="SSF55729">
    <property type="entry name" value="Acyl-CoA N-acyltransferases (Nat)"/>
    <property type="match status" value="1"/>
</dbReference>
<organism evidence="4 5">
    <name type="scientific">Knoellia koreensis</name>
    <dbReference type="NCBI Taxonomy" id="2730921"/>
    <lineage>
        <taxon>Bacteria</taxon>
        <taxon>Bacillati</taxon>
        <taxon>Actinomycetota</taxon>
        <taxon>Actinomycetes</taxon>
        <taxon>Micrococcales</taxon>
        <taxon>Intrasporangiaceae</taxon>
        <taxon>Knoellia</taxon>
    </lineage>
</organism>
<evidence type="ECO:0000313" key="4">
    <source>
        <dbReference type="EMBL" id="NNM47611.1"/>
    </source>
</evidence>
<dbReference type="Gene3D" id="3.40.630.30">
    <property type="match status" value="1"/>
</dbReference>
<evidence type="ECO:0000256" key="1">
    <source>
        <dbReference type="ARBA" id="ARBA00022679"/>
    </source>
</evidence>